<dbReference type="SUPFAM" id="SSF53187">
    <property type="entry name" value="Zn-dependent exopeptidases"/>
    <property type="match status" value="1"/>
</dbReference>
<dbReference type="Pfam" id="PF07687">
    <property type="entry name" value="M20_dimer"/>
    <property type="match status" value="1"/>
</dbReference>
<dbReference type="InterPro" id="IPR011650">
    <property type="entry name" value="Peptidase_M20_dimer"/>
</dbReference>
<keyword evidence="3" id="KW-0479">Metal-binding</keyword>
<dbReference type="NCBIfam" id="TIGR01879">
    <property type="entry name" value="hydantase"/>
    <property type="match status" value="1"/>
</dbReference>
<dbReference type="InterPro" id="IPR002933">
    <property type="entry name" value="Peptidase_M20"/>
</dbReference>
<evidence type="ECO:0000256" key="2">
    <source>
        <dbReference type="ARBA" id="ARBA00022801"/>
    </source>
</evidence>
<dbReference type="AlphaFoldDB" id="A0A412G343"/>
<dbReference type="PANTHER" id="PTHR32494:SF5">
    <property type="entry name" value="ALLANTOATE AMIDOHYDROLASE"/>
    <property type="match status" value="1"/>
</dbReference>
<comment type="cofactor">
    <cofactor evidence="3">
        <name>Zn(2+)</name>
        <dbReference type="ChEBI" id="CHEBI:29105"/>
    </cofactor>
    <text evidence="3">Binds 2 Zn(2+) ions per subunit.</text>
</comment>
<feature type="binding site" evidence="3">
    <location>
        <position position="188"/>
    </location>
    <ligand>
        <name>Zn(2+)</name>
        <dbReference type="ChEBI" id="CHEBI:29105"/>
        <label>1</label>
    </ligand>
</feature>
<evidence type="ECO:0000256" key="1">
    <source>
        <dbReference type="ARBA" id="ARBA00006153"/>
    </source>
</evidence>
<feature type="binding site" evidence="3">
    <location>
        <position position="126"/>
    </location>
    <ligand>
        <name>Zn(2+)</name>
        <dbReference type="ChEBI" id="CHEBI:29105"/>
        <label>2</label>
    </ligand>
</feature>
<dbReference type="PANTHER" id="PTHR32494">
    <property type="entry name" value="ALLANTOATE DEIMINASE-RELATED"/>
    <property type="match status" value="1"/>
</dbReference>
<keyword evidence="6" id="KW-1185">Reference proteome</keyword>
<dbReference type="SUPFAM" id="SSF55031">
    <property type="entry name" value="Bacterial exopeptidase dimerisation domain"/>
    <property type="match status" value="1"/>
</dbReference>
<organism evidence="5 6">
    <name type="scientific">Holdemania filiformis</name>
    <dbReference type="NCBI Taxonomy" id="61171"/>
    <lineage>
        <taxon>Bacteria</taxon>
        <taxon>Bacillati</taxon>
        <taxon>Bacillota</taxon>
        <taxon>Erysipelotrichia</taxon>
        <taxon>Erysipelotrichales</taxon>
        <taxon>Erysipelotrichaceae</taxon>
        <taxon>Holdemania</taxon>
    </lineage>
</organism>
<accession>A0A412G343</accession>
<proteinExistence type="inferred from homology"/>
<evidence type="ECO:0000256" key="3">
    <source>
        <dbReference type="PIRSR" id="PIRSR001235-1"/>
    </source>
</evidence>
<feature type="binding site" evidence="3">
    <location>
        <position position="91"/>
    </location>
    <ligand>
        <name>Zn(2+)</name>
        <dbReference type="ChEBI" id="CHEBI:29105"/>
        <label>1</label>
    </ligand>
</feature>
<feature type="binding site" evidence="3">
    <location>
        <position position="378"/>
    </location>
    <ligand>
        <name>Zn(2+)</name>
        <dbReference type="ChEBI" id="CHEBI:29105"/>
        <label>2</label>
    </ligand>
</feature>
<evidence type="ECO:0000259" key="4">
    <source>
        <dbReference type="Pfam" id="PF07687"/>
    </source>
</evidence>
<feature type="binding site" evidence="3">
    <location>
        <position position="80"/>
    </location>
    <ligand>
        <name>Zn(2+)</name>
        <dbReference type="ChEBI" id="CHEBI:29105"/>
        <label>1</label>
    </ligand>
</feature>
<dbReference type="EMBL" id="QRUP01000007">
    <property type="protein sequence ID" value="RGR74850.1"/>
    <property type="molecule type" value="Genomic_DNA"/>
</dbReference>
<evidence type="ECO:0000313" key="5">
    <source>
        <dbReference type="EMBL" id="RGR74850.1"/>
    </source>
</evidence>
<dbReference type="GO" id="GO:0016813">
    <property type="term" value="F:hydrolase activity, acting on carbon-nitrogen (but not peptide) bonds, in linear amidines"/>
    <property type="evidence" value="ECO:0007669"/>
    <property type="project" value="InterPro"/>
</dbReference>
<gene>
    <name evidence="5" type="ORF">DWY25_07105</name>
</gene>
<feature type="domain" description="Peptidase M20 dimerisation" evidence="4">
    <location>
        <begin position="214"/>
        <end position="300"/>
    </location>
</feature>
<comment type="caution">
    <text evidence="5">The sequence shown here is derived from an EMBL/GenBank/DDBJ whole genome shotgun (WGS) entry which is preliminary data.</text>
</comment>
<dbReference type="InterPro" id="IPR010158">
    <property type="entry name" value="Amidase_Cbmase"/>
</dbReference>
<sequence length="418" mass="46428">MKINAQRLWDRLHQLGQIGVDPQGGVTRWTFTDADTQAKNWLIGEMKAAGLDVHEDLVGNVIGVYNPGGSPLAPVLCGSHFDTVRNAGIFDGCLGLLAGVEAAQTFKENQIDLKRPLWIIGYRDEEGNRFNSGMIGSKTVTGKALPEDFLVQDAAGITLKEAMERCGYHPEAYRQGQIDPIYASVELHIEQGKVLEQNQCPVGIVEGIPYLRFYEVTLSGCSGHAGATPMNDRQDPVLAMTEWIRQITESARQKPYTVATVGCIQTFPGSTNVICDHVTFTLDIRSLDVAQIEACLREIEILEARLESEGIQVRRELRHILYGMDCDERLKHQLETIVEKRNLPVFRLMSGAGHDSQNFKDVCPCAMIFVRSVNGYSHRKEEYTPIEDCAAGANVLMDMLYQLANEEDRASSSPQTIL</sequence>
<dbReference type="CDD" id="cd03884">
    <property type="entry name" value="M20_bAS"/>
    <property type="match status" value="1"/>
</dbReference>
<keyword evidence="3" id="KW-0862">Zinc</keyword>
<dbReference type="Proteomes" id="UP000284178">
    <property type="component" value="Unassembled WGS sequence"/>
</dbReference>
<dbReference type="NCBIfam" id="NF006771">
    <property type="entry name" value="PRK09290.1-5"/>
    <property type="match status" value="1"/>
</dbReference>
<dbReference type="RefSeq" id="WP_117894657.1">
    <property type="nucleotide sequence ID" value="NZ_CABJCV010000007.1"/>
</dbReference>
<dbReference type="GO" id="GO:0046872">
    <property type="term" value="F:metal ion binding"/>
    <property type="evidence" value="ECO:0007669"/>
    <property type="project" value="UniProtKB-KW"/>
</dbReference>
<dbReference type="Pfam" id="PF01546">
    <property type="entry name" value="Peptidase_M20"/>
    <property type="match status" value="1"/>
</dbReference>
<dbReference type="PIRSF" id="PIRSF001235">
    <property type="entry name" value="Amidase_carbamoylase"/>
    <property type="match status" value="1"/>
</dbReference>
<dbReference type="GeneID" id="83015172"/>
<dbReference type="InterPro" id="IPR036264">
    <property type="entry name" value="Bact_exopeptidase_dim_dom"/>
</dbReference>
<name>A0A412G343_9FIRM</name>
<keyword evidence="2 5" id="KW-0378">Hydrolase</keyword>
<dbReference type="Gene3D" id="3.30.70.360">
    <property type="match status" value="1"/>
</dbReference>
<comment type="similarity">
    <text evidence="1">Belongs to the peptidase M20 family.</text>
</comment>
<dbReference type="Gene3D" id="3.40.630.10">
    <property type="entry name" value="Zn peptidases"/>
    <property type="match status" value="1"/>
</dbReference>
<protein>
    <submittedName>
        <fullName evidence="5">Zn-dependent hydrolase</fullName>
    </submittedName>
</protein>
<evidence type="ECO:0000313" key="6">
    <source>
        <dbReference type="Proteomes" id="UP000284178"/>
    </source>
</evidence>
<reference evidence="5 6" key="1">
    <citation type="submission" date="2018-08" db="EMBL/GenBank/DDBJ databases">
        <title>A genome reference for cultivated species of the human gut microbiota.</title>
        <authorList>
            <person name="Zou Y."/>
            <person name="Xue W."/>
            <person name="Luo G."/>
        </authorList>
    </citation>
    <scope>NUCLEOTIDE SEQUENCE [LARGE SCALE GENOMIC DNA]</scope>
    <source>
        <strain evidence="5 6">AF24-29</strain>
    </source>
</reference>
<feature type="binding site" evidence="3">
    <location>
        <position position="91"/>
    </location>
    <ligand>
        <name>Zn(2+)</name>
        <dbReference type="ChEBI" id="CHEBI:29105"/>
        <label>2</label>
    </ligand>
</feature>